<dbReference type="Proteomes" id="UP001208131">
    <property type="component" value="Unassembled WGS sequence"/>
</dbReference>
<gene>
    <name evidence="2" type="ORF">OCV57_11255</name>
</gene>
<feature type="transmembrane region" description="Helical" evidence="1">
    <location>
        <begin position="69"/>
        <end position="91"/>
    </location>
</feature>
<keyword evidence="3" id="KW-1185">Reference proteome</keyword>
<dbReference type="EMBL" id="JAOQJZ010000012">
    <property type="protein sequence ID" value="MCU6706497.1"/>
    <property type="molecule type" value="Genomic_DNA"/>
</dbReference>
<proteinExistence type="predicted"/>
<organism evidence="2 3">
    <name type="scientific">Hominimerdicola aceti</name>
    <dbReference type="NCBI Taxonomy" id="2981726"/>
    <lineage>
        <taxon>Bacteria</taxon>
        <taxon>Bacillati</taxon>
        <taxon>Bacillota</taxon>
        <taxon>Clostridia</taxon>
        <taxon>Eubacteriales</taxon>
        <taxon>Oscillospiraceae</taxon>
        <taxon>Hominimerdicola</taxon>
    </lineage>
</organism>
<feature type="transmembrane region" description="Helical" evidence="1">
    <location>
        <begin position="42"/>
        <end position="63"/>
    </location>
</feature>
<keyword evidence="1" id="KW-1133">Transmembrane helix</keyword>
<name>A0AAE3LL57_9FIRM</name>
<sequence length="121" mass="14530">MTEYFKRYRSFVASCLEDKDCDFAKLLDYHKEHIAFFQHERLIHLIVTVLFALCTVMTFIAIAVWQVMILIPLAIAFLVLLVPYIKHYYFLENQTQLLYKDYDKIYRRVHNFGLDNEKGVK</sequence>
<evidence type="ECO:0000256" key="1">
    <source>
        <dbReference type="SAM" id="Phobius"/>
    </source>
</evidence>
<evidence type="ECO:0000313" key="3">
    <source>
        <dbReference type="Proteomes" id="UP001208131"/>
    </source>
</evidence>
<reference evidence="2 3" key="1">
    <citation type="journal article" date="2021" name="ISME Commun">
        <title>Automated analysis of genomic sequences facilitates high-throughput and comprehensive description of bacteria.</title>
        <authorList>
            <person name="Hitch T.C.A."/>
        </authorList>
    </citation>
    <scope>NUCLEOTIDE SEQUENCE [LARGE SCALE GENOMIC DNA]</scope>
    <source>
        <strain evidence="2 3">Sanger_31</strain>
    </source>
</reference>
<dbReference type="AlphaFoldDB" id="A0AAE3LL57"/>
<comment type="caution">
    <text evidence="2">The sequence shown here is derived from an EMBL/GenBank/DDBJ whole genome shotgun (WGS) entry which is preliminary data.</text>
</comment>
<keyword evidence="1" id="KW-0812">Transmembrane</keyword>
<evidence type="ECO:0000313" key="2">
    <source>
        <dbReference type="EMBL" id="MCU6706497.1"/>
    </source>
</evidence>
<keyword evidence="1" id="KW-0472">Membrane</keyword>
<dbReference type="RefSeq" id="WP_022287829.1">
    <property type="nucleotide sequence ID" value="NZ_JAOQJZ010000012.1"/>
</dbReference>
<accession>A0AAE3LL57</accession>
<protein>
    <submittedName>
        <fullName evidence="2">Uncharacterized protein</fullName>
    </submittedName>
</protein>